<dbReference type="Proteomes" id="UP001272987">
    <property type="component" value="Unassembled WGS sequence"/>
</dbReference>
<accession>A0AAP6BKK3</accession>
<dbReference type="EMBL" id="JARAWC010000060">
    <property type="protein sequence ID" value="MDX2966494.1"/>
    <property type="molecule type" value="Genomic_DNA"/>
</dbReference>
<sequence length="245" mass="25629">MTASRCGTLPVDTSVAVIDQLVCYSPLALQEAGGTAQMEAQIAHGWSVRRRSRSPRRTTRSPAPPSRRSRSRTTATPTTSPLCRRAVHRGEPLGVALNQGKPSGAVFNTTGPVVAAYNAPDTLCSVAATVTTPRPGMSSPTACSTGSRTAAGSARTAVEMHADHTLTAVFKRPRPPCARPAPNSSRIGSHGIRSAAQRDRYLKKCAESRTLGTPRQAPGSAGSPPDGCRTRGVRCPGRTAPLVIT</sequence>
<reference evidence="2 4" key="1">
    <citation type="journal article" date="2023" name="Microb. Genom.">
        <title>Mesoterricola silvestris gen. nov., sp. nov., Mesoterricola sediminis sp. nov., Geothrix oryzae sp. nov., Geothrix edaphica sp. nov., Geothrix rubra sp. nov., and Geothrix limicola sp. nov., six novel members of Acidobacteriota isolated from soils.</title>
        <authorList>
            <person name="Weisberg A.J."/>
            <person name="Pearce E."/>
            <person name="Kramer C.G."/>
            <person name="Chang J.H."/>
            <person name="Clarke C.R."/>
        </authorList>
    </citation>
    <scope>NUCLEOTIDE SEQUENCE</scope>
    <source>
        <strain evidence="3 4">NB05-1H</strain>
        <strain evidence="2">NRRL_B-16521</strain>
    </source>
</reference>
<comment type="caution">
    <text evidence="2">The sequence shown here is derived from an EMBL/GenBank/DDBJ whole genome shotgun (WGS) entry which is preliminary data.</text>
</comment>
<evidence type="ECO:0000313" key="4">
    <source>
        <dbReference type="Proteomes" id="UP001272987"/>
    </source>
</evidence>
<dbReference type="EMBL" id="JARAWP010000058">
    <property type="protein sequence ID" value="MDX3025865.1"/>
    <property type="molecule type" value="Genomic_DNA"/>
</dbReference>
<feature type="region of interest" description="Disordered" evidence="1">
    <location>
        <begin position="208"/>
        <end position="245"/>
    </location>
</feature>
<evidence type="ECO:0000313" key="3">
    <source>
        <dbReference type="EMBL" id="MDX3025865.1"/>
    </source>
</evidence>
<proteinExistence type="predicted"/>
<feature type="region of interest" description="Disordered" evidence="1">
    <location>
        <begin position="172"/>
        <end position="196"/>
    </location>
</feature>
<evidence type="ECO:0000256" key="1">
    <source>
        <dbReference type="SAM" id="MobiDB-lite"/>
    </source>
</evidence>
<dbReference type="Proteomes" id="UP001282288">
    <property type="component" value="Unassembled WGS sequence"/>
</dbReference>
<protein>
    <submittedName>
        <fullName evidence="2">Uncharacterized protein</fullName>
    </submittedName>
</protein>
<dbReference type="AlphaFoldDB" id="A0AAP6BKK3"/>
<keyword evidence="4" id="KW-1185">Reference proteome</keyword>
<dbReference type="GeneID" id="69809235"/>
<evidence type="ECO:0000313" key="5">
    <source>
        <dbReference type="Proteomes" id="UP001282288"/>
    </source>
</evidence>
<name>A0AAP6BKK3_9ACTN</name>
<feature type="compositionally biased region" description="Low complexity" evidence="1">
    <location>
        <begin position="72"/>
        <end position="81"/>
    </location>
</feature>
<gene>
    <name evidence="2" type="ORF">PV399_43325</name>
    <name evidence="3" type="ORF">PV666_49600</name>
</gene>
<organism evidence="2 5">
    <name type="scientific">Streptomyces acidiscabies</name>
    <dbReference type="NCBI Taxonomy" id="42234"/>
    <lineage>
        <taxon>Bacteria</taxon>
        <taxon>Bacillati</taxon>
        <taxon>Actinomycetota</taxon>
        <taxon>Actinomycetes</taxon>
        <taxon>Kitasatosporales</taxon>
        <taxon>Streptomycetaceae</taxon>
        <taxon>Streptomyces</taxon>
    </lineage>
</organism>
<feature type="compositionally biased region" description="Basic residues" evidence="1">
    <location>
        <begin position="47"/>
        <end position="59"/>
    </location>
</feature>
<evidence type="ECO:0000313" key="2">
    <source>
        <dbReference type="EMBL" id="MDX2966494.1"/>
    </source>
</evidence>
<feature type="region of interest" description="Disordered" evidence="1">
    <location>
        <begin position="44"/>
        <end position="82"/>
    </location>
</feature>
<dbReference type="RefSeq" id="WP_141655674.1">
    <property type="nucleotide sequence ID" value="NZ_BCMK01000089.1"/>
</dbReference>